<dbReference type="InterPro" id="IPR050765">
    <property type="entry name" value="Riboflavin_Biosynth_HTPR"/>
</dbReference>
<protein>
    <submittedName>
        <fullName evidence="2">Dihydrofolate reductase</fullName>
    </submittedName>
</protein>
<dbReference type="Pfam" id="PF01872">
    <property type="entry name" value="RibD_C"/>
    <property type="match status" value="1"/>
</dbReference>
<dbReference type="InterPro" id="IPR002734">
    <property type="entry name" value="RibDG_C"/>
</dbReference>
<comment type="caution">
    <text evidence="2">The sequence shown here is derived from an EMBL/GenBank/DDBJ whole genome shotgun (WGS) entry which is preliminary data.</text>
</comment>
<feature type="domain" description="Bacterial bifunctional deaminase-reductase C-terminal" evidence="1">
    <location>
        <begin position="1"/>
        <end position="158"/>
    </location>
</feature>
<reference evidence="2 3" key="1">
    <citation type="submission" date="2019-02" db="EMBL/GenBank/DDBJ databases">
        <title>Genomic Encyclopedia of Archaeal and Bacterial Type Strains, Phase II (KMG-II): from individual species to whole genera.</title>
        <authorList>
            <person name="Goeker M."/>
        </authorList>
    </citation>
    <scope>NUCLEOTIDE SEQUENCE [LARGE SCALE GENOMIC DNA]</scope>
    <source>
        <strain evidence="2 3">DSM 18101</strain>
    </source>
</reference>
<dbReference type="EMBL" id="SHKW01000002">
    <property type="protein sequence ID" value="RZU35559.1"/>
    <property type="molecule type" value="Genomic_DNA"/>
</dbReference>
<evidence type="ECO:0000313" key="3">
    <source>
        <dbReference type="Proteomes" id="UP000292958"/>
    </source>
</evidence>
<organism evidence="2 3">
    <name type="scientific">Edaphobacter modestus</name>
    <dbReference type="NCBI Taxonomy" id="388466"/>
    <lineage>
        <taxon>Bacteria</taxon>
        <taxon>Pseudomonadati</taxon>
        <taxon>Acidobacteriota</taxon>
        <taxon>Terriglobia</taxon>
        <taxon>Terriglobales</taxon>
        <taxon>Acidobacteriaceae</taxon>
        <taxon>Edaphobacter</taxon>
    </lineage>
</organism>
<keyword evidence="3" id="KW-1185">Reference proteome</keyword>
<dbReference type="Gene3D" id="3.40.430.10">
    <property type="entry name" value="Dihydrofolate Reductase, subunit A"/>
    <property type="match status" value="1"/>
</dbReference>
<sequence>MSVDGFLARPDDALDFLHTGEQEPHGFKEFLASVDVVVIGRRTFDVVLKFGHLALYGKKRVIVLCGRPLNLSSDTSGVVEQMSGEPIEIVAQLRSLGFKHAYIDGGITIQRFLASGLIDRLVITRVPVLIGAGIPLFGRLPRDIKLRLIATRSYNGGLVQSEYEIGS</sequence>
<dbReference type="InterPro" id="IPR024072">
    <property type="entry name" value="DHFR-like_dom_sf"/>
</dbReference>
<accession>A0A4Q7YGT9</accession>
<dbReference type="Proteomes" id="UP000292958">
    <property type="component" value="Unassembled WGS sequence"/>
</dbReference>
<dbReference type="AlphaFoldDB" id="A0A4Q7YGT9"/>
<dbReference type="SUPFAM" id="SSF53597">
    <property type="entry name" value="Dihydrofolate reductase-like"/>
    <property type="match status" value="1"/>
</dbReference>
<evidence type="ECO:0000313" key="2">
    <source>
        <dbReference type="EMBL" id="RZU35559.1"/>
    </source>
</evidence>
<dbReference type="PANTHER" id="PTHR38011">
    <property type="entry name" value="DIHYDROFOLATE REDUCTASE FAMILY PROTEIN (AFU_ORTHOLOGUE AFUA_8G06820)"/>
    <property type="match status" value="1"/>
</dbReference>
<dbReference type="OrthoDB" id="195113at2"/>
<gene>
    <name evidence="2" type="ORF">BDD14_5625</name>
</gene>
<evidence type="ECO:0000259" key="1">
    <source>
        <dbReference type="Pfam" id="PF01872"/>
    </source>
</evidence>
<dbReference type="GO" id="GO:0008703">
    <property type="term" value="F:5-amino-6-(5-phosphoribosylamino)uracil reductase activity"/>
    <property type="evidence" value="ECO:0007669"/>
    <property type="project" value="InterPro"/>
</dbReference>
<name>A0A4Q7YGT9_9BACT</name>
<proteinExistence type="predicted"/>
<dbReference type="GO" id="GO:0009231">
    <property type="term" value="P:riboflavin biosynthetic process"/>
    <property type="evidence" value="ECO:0007669"/>
    <property type="project" value="InterPro"/>
</dbReference>
<dbReference type="RefSeq" id="WP_130423885.1">
    <property type="nucleotide sequence ID" value="NZ_SHKW01000002.1"/>
</dbReference>
<dbReference type="PANTHER" id="PTHR38011:SF11">
    <property type="entry name" value="2,5-DIAMINO-6-RIBOSYLAMINO-4(3H)-PYRIMIDINONE 5'-PHOSPHATE REDUCTASE"/>
    <property type="match status" value="1"/>
</dbReference>